<dbReference type="Proteomes" id="UP000249057">
    <property type="component" value="Unassembled WGS sequence"/>
</dbReference>
<reference evidence="1" key="1">
    <citation type="submission" date="2018-02" db="EMBL/GenBank/DDBJ databases">
        <title>The genomes of Aspergillus section Nigri reveals drivers in fungal speciation.</title>
        <authorList>
            <consortium name="DOE Joint Genome Institute"/>
            <person name="Vesth T.C."/>
            <person name="Nybo J."/>
            <person name="Theobald S."/>
            <person name="Brandl J."/>
            <person name="Frisvad J.C."/>
            <person name="Nielsen K.F."/>
            <person name="Lyhne E.K."/>
            <person name="Kogle M.E."/>
            <person name="Kuo A."/>
            <person name="Riley R."/>
            <person name="Clum A."/>
            <person name="Nolan M."/>
            <person name="Lipzen A."/>
            <person name="Salamov A."/>
            <person name="Henrissat B."/>
            <person name="Wiebenga A."/>
            <person name="De vries R.P."/>
            <person name="Grigoriev I.V."/>
            <person name="Mortensen U.H."/>
            <person name="Andersen M.R."/>
            <person name="Baker S.E."/>
        </authorList>
    </citation>
    <scope>NUCLEOTIDE SEQUENCE</scope>
    <source>
        <strain evidence="1">CBS 621.78</strain>
    </source>
</reference>
<dbReference type="EMBL" id="KZ825312">
    <property type="protein sequence ID" value="RAH50834.1"/>
    <property type="molecule type" value="Genomic_DNA"/>
</dbReference>
<organism evidence="1 2">
    <name type="scientific">Aspergillus brunneoviolaceus CBS 621.78</name>
    <dbReference type="NCBI Taxonomy" id="1450534"/>
    <lineage>
        <taxon>Eukaryota</taxon>
        <taxon>Fungi</taxon>
        <taxon>Dikarya</taxon>
        <taxon>Ascomycota</taxon>
        <taxon>Pezizomycotina</taxon>
        <taxon>Eurotiomycetes</taxon>
        <taxon>Eurotiomycetidae</taxon>
        <taxon>Eurotiales</taxon>
        <taxon>Aspergillaceae</taxon>
        <taxon>Aspergillus</taxon>
        <taxon>Aspergillus subgen. Circumdati</taxon>
    </lineage>
</organism>
<evidence type="ECO:0000313" key="2">
    <source>
        <dbReference type="Proteomes" id="UP000249057"/>
    </source>
</evidence>
<keyword evidence="2" id="KW-1185">Reference proteome</keyword>
<evidence type="ECO:0000313" key="1">
    <source>
        <dbReference type="EMBL" id="RAH50834.1"/>
    </source>
</evidence>
<accession>A0ACD1GN95</accession>
<protein>
    <submittedName>
        <fullName evidence="1">Uncharacterized protein</fullName>
    </submittedName>
</protein>
<proteinExistence type="predicted"/>
<gene>
    <name evidence="1" type="ORF">BO95DRAFT_115264</name>
</gene>
<name>A0ACD1GN95_9EURO</name>
<sequence length="180" mass="20193">MCRFLPGSPLALHILHPNQSGAASMAVALLFGLLRALGENPSFQKQWVELSPITIHETSASVARSCHYLVTTHRYWVIVGFTLGEATAQWSPNQTLSYSIVLFISRCPLNSISPPLLLPFLRIPPVAMAARVYLTLDRCEMRRRAAMEWLLAVLHVSLGLRFCCMVPWTKSPPPLLRTHY</sequence>